<sequence length="283" mass="32684">MEPRGIMGGFYRISEWIMRLSAINLLWIICSFPFALAALGLIVPIEGTEQQILDNMKFVSMVMGIVAPFTLFPATSAMFTVARKWVQGEVDVPLFKTFFRGYKENYKQSMIGGIIYTLLIFIMIVDFIVYKEKLALLAYVFIAFLVLIFISLFNFFSVIVHFEIKTFQLLKRSILFTIGTPLRSLSTAIMCGFVIYLSFFKFQFLIPFFMGSIVAFLAFWNFNLAYAKVAEKAEKYAKLAEEDDDIVEIDPDDVIKDEYEQENSVKSLPEETRKEDDKHDFNK</sequence>
<dbReference type="Proteomes" id="UP001597362">
    <property type="component" value="Unassembled WGS sequence"/>
</dbReference>
<evidence type="ECO:0000313" key="3">
    <source>
        <dbReference type="EMBL" id="MFD2117295.1"/>
    </source>
</evidence>
<evidence type="ECO:0000256" key="1">
    <source>
        <dbReference type="SAM" id="MobiDB-lite"/>
    </source>
</evidence>
<feature type="compositionally biased region" description="Basic and acidic residues" evidence="1">
    <location>
        <begin position="268"/>
        <end position="283"/>
    </location>
</feature>
<dbReference type="EMBL" id="JBHUHO010000039">
    <property type="protein sequence ID" value="MFD2117295.1"/>
    <property type="molecule type" value="Genomic_DNA"/>
</dbReference>
<reference evidence="4" key="1">
    <citation type="journal article" date="2019" name="Int. J. Syst. Evol. Microbiol.">
        <title>The Global Catalogue of Microorganisms (GCM) 10K type strain sequencing project: providing services to taxonomists for standard genome sequencing and annotation.</title>
        <authorList>
            <consortium name="The Broad Institute Genomics Platform"/>
            <consortium name="The Broad Institute Genome Sequencing Center for Infectious Disease"/>
            <person name="Wu L."/>
            <person name="Ma J."/>
        </authorList>
    </citation>
    <scope>NUCLEOTIDE SEQUENCE [LARGE SCALE GENOMIC DNA]</scope>
    <source>
        <strain evidence="4">GH52</strain>
    </source>
</reference>
<dbReference type="Pfam" id="PF04854">
    <property type="entry name" value="DUF624"/>
    <property type="match status" value="1"/>
</dbReference>
<keyword evidence="2" id="KW-1133">Transmembrane helix</keyword>
<keyword evidence="2" id="KW-0472">Membrane</keyword>
<comment type="caution">
    <text evidence="3">The sequence shown here is derived from an EMBL/GenBank/DDBJ whole genome shotgun (WGS) entry which is preliminary data.</text>
</comment>
<name>A0ABW4YNH1_9BACL</name>
<feature type="transmembrane region" description="Helical" evidence="2">
    <location>
        <begin position="205"/>
        <end position="226"/>
    </location>
</feature>
<dbReference type="RefSeq" id="WP_377774322.1">
    <property type="nucleotide sequence ID" value="NZ_JBHUHO010000039.1"/>
</dbReference>
<feature type="transmembrane region" description="Helical" evidence="2">
    <location>
        <begin position="136"/>
        <end position="162"/>
    </location>
</feature>
<feature type="transmembrane region" description="Helical" evidence="2">
    <location>
        <begin position="110"/>
        <end position="130"/>
    </location>
</feature>
<feature type="transmembrane region" description="Helical" evidence="2">
    <location>
        <begin position="58"/>
        <end position="79"/>
    </location>
</feature>
<keyword evidence="4" id="KW-1185">Reference proteome</keyword>
<gene>
    <name evidence="3" type="ORF">ACFSJH_16320</name>
</gene>
<feature type="transmembrane region" description="Helical" evidence="2">
    <location>
        <begin position="21"/>
        <end position="43"/>
    </location>
</feature>
<organism evidence="3 4">
    <name type="scientific">Paenibacillus yanchengensis</name>
    <dbReference type="NCBI Taxonomy" id="2035833"/>
    <lineage>
        <taxon>Bacteria</taxon>
        <taxon>Bacillati</taxon>
        <taxon>Bacillota</taxon>
        <taxon>Bacilli</taxon>
        <taxon>Bacillales</taxon>
        <taxon>Paenibacillaceae</taxon>
        <taxon>Paenibacillus</taxon>
    </lineage>
</organism>
<feature type="transmembrane region" description="Helical" evidence="2">
    <location>
        <begin position="174"/>
        <end position="199"/>
    </location>
</feature>
<protein>
    <submittedName>
        <fullName evidence="3">YesL family protein</fullName>
    </submittedName>
</protein>
<feature type="region of interest" description="Disordered" evidence="1">
    <location>
        <begin position="259"/>
        <end position="283"/>
    </location>
</feature>
<evidence type="ECO:0000313" key="4">
    <source>
        <dbReference type="Proteomes" id="UP001597362"/>
    </source>
</evidence>
<proteinExistence type="predicted"/>
<accession>A0ABW4YNH1</accession>
<evidence type="ECO:0000256" key="2">
    <source>
        <dbReference type="SAM" id="Phobius"/>
    </source>
</evidence>
<dbReference type="InterPro" id="IPR006938">
    <property type="entry name" value="DUF624"/>
</dbReference>
<keyword evidence="2" id="KW-0812">Transmembrane</keyword>